<dbReference type="OrthoDB" id="69646at2759"/>
<keyword evidence="3" id="KW-1003">Cell membrane</keyword>
<keyword evidence="5 8" id="KW-1133">Transmembrane helix</keyword>
<evidence type="ECO:0000256" key="9">
    <source>
        <dbReference type="SAM" id="SignalP"/>
    </source>
</evidence>
<dbReference type="Pfam" id="PF12036">
    <property type="entry name" value="DUF3522"/>
    <property type="match status" value="1"/>
</dbReference>
<feature type="transmembrane region" description="Helical" evidence="8">
    <location>
        <begin position="719"/>
        <end position="741"/>
    </location>
</feature>
<keyword evidence="11" id="KW-1185">Reference proteome</keyword>
<comment type="similarity">
    <text evidence="2">Belongs to the TMEM8 family.</text>
</comment>
<feature type="chain" id="PRO_5026991484" evidence="9">
    <location>
        <begin position="18"/>
        <end position="800"/>
    </location>
</feature>
<feature type="domain" description="EGF-like" evidence="10">
    <location>
        <begin position="523"/>
        <end position="563"/>
    </location>
</feature>
<dbReference type="InterPro" id="IPR000742">
    <property type="entry name" value="EGF"/>
</dbReference>
<dbReference type="AlphaFoldDB" id="A0A6J1MT62"/>
<evidence type="ECO:0000256" key="8">
    <source>
        <dbReference type="SAM" id="Phobius"/>
    </source>
</evidence>
<evidence type="ECO:0000313" key="11">
    <source>
        <dbReference type="Proteomes" id="UP001652582"/>
    </source>
</evidence>
<evidence type="ECO:0000256" key="3">
    <source>
        <dbReference type="ARBA" id="ARBA00022475"/>
    </source>
</evidence>
<comment type="caution">
    <text evidence="7">Lacks conserved residue(s) required for the propagation of feature annotation.</text>
</comment>
<keyword evidence="4 8" id="KW-0812">Transmembrane</keyword>
<protein>
    <submittedName>
        <fullName evidence="12">Post-GPI attachment to proteins factor 6</fullName>
    </submittedName>
</protein>
<evidence type="ECO:0000256" key="2">
    <source>
        <dbReference type="ARBA" id="ARBA00005542"/>
    </source>
</evidence>
<dbReference type="InterPro" id="IPR021910">
    <property type="entry name" value="NGX6/PGAP6/MYMK"/>
</dbReference>
<evidence type="ECO:0000256" key="4">
    <source>
        <dbReference type="ARBA" id="ARBA00022692"/>
    </source>
</evidence>
<sequence length="800" mass="90918">MRYVCLLLFCICYVATGDNEDEMEYRRRRIIEQLVDTRPAILPGYQLVTRHVGVDVFMYRTYRTVAVVFYPVANDLSDARFTFQCEELHLNNIGSCSPQEVVIHLKRGSYPAVNPDGYDFPKTFLNPALREETIHTLELLSDGTNTTYSIQSPKSGIWYALAYIKWQDPRAQKVEQQGLVADCHTILYTDLQIKPHDPVRYLNCYKSLTVDYDELPVQYKCLARDGLEPIKLDVNVINNTISNAYITVKVQSNSPPTENDYILYCKFPSQNKTQMVMFHTHPKTHHYIQLDVNEGNGTDIKDCESYDENNFDENENRSLTALMRDDQDRFFTFAFGLPTTDLQDVTSLINLTASEIKVLRFEVNQFLDIGGSLAIESSLIIMSKGYYGGYKRERVKGTLLGFTEDNQFFKVVICLNIGHASIPLQSGFCRFNDKLTPALFVLNSTDSDSIYDKMIIPYPEGGLWYLTMRLFCDKVVCPCPTSADGTKYYVGTTEKDSDDLSTFSNVTRDGVTACNTTVLLSLSSASCVSGKCSNHGNCGLNTFSGLVMSFCSCSAGYGGWDCSDESRVDSLAYMLVSVFLLTLSNLLFFFSIYVATIRLYYVEAVMYAFTMLFSTFYHACDAPAQVAYCIMRGNILQFGDFYCGLMSFWVTLLAMSIIGLSLKSFLQIIGAIVIALLTTWNMHSIVSFLLPVAFGAVVMLISWYVDYRKTRFFRYPKSYYSIYMPLGLVLVSVGLICYAFLQTEQNYKIVHSLWHMIIAVSVVFLLPDVRRRASNPFVPNRECLKSPFYSYFRRSRPQSP</sequence>
<evidence type="ECO:0000256" key="1">
    <source>
        <dbReference type="ARBA" id="ARBA00004651"/>
    </source>
</evidence>
<dbReference type="GO" id="GO:0005886">
    <property type="term" value="C:plasma membrane"/>
    <property type="evidence" value="ECO:0007669"/>
    <property type="project" value="UniProtKB-SubCell"/>
</dbReference>
<evidence type="ECO:0000259" key="10">
    <source>
        <dbReference type="PROSITE" id="PS50026"/>
    </source>
</evidence>
<keyword evidence="9" id="KW-0732">Signal</keyword>
<dbReference type="PROSITE" id="PS50026">
    <property type="entry name" value="EGF_3"/>
    <property type="match status" value="1"/>
</dbReference>
<feature type="transmembrane region" description="Helical" evidence="8">
    <location>
        <begin position="688"/>
        <end position="707"/>
    </location>
</feature>
<comment type="subcellular location">
    <subcellularLocation>
        <location evidence="1">Cell membrane</location>
        <topology evidence="1">Multi-pass membrane protein</topology>
    </subcellularLocation>
</comment>
<evidence type="ECO:0000313" key="12">
    <source>
        <dbReference type="RefSeq" id="XP_023938820.1"/>
    </source>
</evidence>
<dbReference type="PANTHER" id="PTHR14319">
    <property type="entry name" value="FIVE-SPAN TRANSMEMBRANE PROTEIN M83"/>
    <property type="match status" value="1"/>
</dbReference>
<feature type="transmembrane region" description="Helical" evidence="8">
    <location>
        <begin position="665"/>
        <end position="682"/>
    </location>
</feature>
<keyword evidence="6 8" id="KW-0472">Membrane</keyword>
<gene>
    <name evidence="12" type="primary">LOC112046437</name>
</gene>
<keyword evidence="7" id="KW-1015">Disulfide bond</keyword>
<evidence type="ECO:0000256" key="5">
    <source>
        <dbReference type="ARBA" id="ARBA00022989"/>
    </source>
</evidence>
<dbReference type="KEGG" id="bany:112046437"/>
<dbReference type="PROSITE" id="PS01186">
    <property type="entry name" value="EGF_2"/>
    <property type="match status" value="1"/>
</dbReference>
<feature type="transmembrane region" description="Helical" evidence="8">
    <location>
        <begin position="747"/>
        <end position="766"/>
    </location>
</feature>
<feature type="signal peptide" evidence="9">
    <location>
        <begin position="1"/>
        <end position="17"/>
    </location>
</feature>
<dbReference type="RefSeq" id="XP_023938820.1">
    <property type="nucleotide sequence ID" value="XM_024083052.2"/>
</dbReference>
<feature type="transmembrane region" description="Helical" evidence="8">
    <location>
        <begin position="600"/>
        <end position="619"/>
    </location>
</feature>
<dbReference type="PROSITE" id="PS00022">
    <property type="entry name" value="EGF_1"/>
    <property type="match status" value="1"/>
</dbReference>
<accession>A0A6J1MT62</accession>
<organism evidence="11 12">
    <name type="scientific">Bicyclus anynana</name>
    <name type="common">Squinting bush brown butterfly</name>
    <dbReference type="NCBI Taxonomy" id="110368"/>
    <lineage>
        <taxon>Eukaryota</taxon>
        <taxon>Metazoa</taxon>
        <taxon>Ecdysozoa</taxon>
        <taxon>Arthropoda</taxon>
        <taxon>Hexapoda</taxon>
        <taxon>Insecta</taxon>
        <taxon>Pterygota</taxon>
        <taxon>Neoptera</taxon>
        <taxon>Endopterygota</taxon>
        <taxon>Lepidoptera</taxon>
        <taxon>Glossata</taxon>
        <taxon>Ditrysia</taxon>
        <taxon>Papilionoidea</taxon>
        <taxon>Nymphalidae</taxon>
        <taxon>Satyrinae</taxon>
        <taxon>Satyrini</taxon>
        <taxon>Mycalesina</taxon>
        <taxon>Bicyclus</taxon>
    </lineage>
</organism>
<proteinExistence type="inferred from homology"/>
<feature type="transmembrane region" description="Helical" evidence="8">
    <location>
        <begin position="571"/>
        <end position="593"/>
    </location>
</feature>
<evidence type="ECO:0000256" key="7">
    <source>
        <dbReference type="PROSITE-ProRule" id="PRU00076"/>
    </source>
</evidence>
<feature type="transmembrane region" description="Helical" evidence="8">
    <location>
        <begin position="639"/>
        <end position="658"/>
    </location>
</feature>
<dbReference type="GeneID" id="112046437"/>
<keyword evidence="7" id="KW-0245">EGF-like domain</keyword>
<name>A0A6J1MT62_BICAN</name>
<reference evidence="12" key="1">
    <citation type="submission" date="2025-08" db="UniProtKB">
        <authorList>
            <consortium name="RefSeq"/>
        </authorList>
    </citation>
    <scope>IDENTIFICATION</scope>
</reference>
<feature type="disulfide bond" evidence="7">
    <location>
        <begin position="553"/>
        <end position="562"/>
    </location>
</feature>
<dbReference type="Proteomes" id="UP001652582">
    <property type="component" value="Chromosome 21"/>
</dbReference>
<dbReference type="PANTHER" id="PTHR14319:SF3">
    <property type="entry name" value="TRANSMEMBRANE PROTEIN-LIKE PROTEIN"/>
    <property type="match status" value="1"/>
</dbReference>
<evidence type="ECO:0000256" key="6">
    <source>
        <dbReference type="ARBA" id="ARBA00023136"/>
    </source>
</evidence>